<evidence type="ECO:0000313" key="7">
    <source>
        <dbReference type="Proteomes" id="UP000435177"/>
    </source>
</evidence>
<dbReference type="Proteomes" id="UP000215596">
    <property type="component" value="Unassembled WGS sequence"/>
</dbReference>
<dbReference type="GO" id="GO:0004553">
    <property type="term" value="F:hydrolase activity, hydrolyzing O-glycosyl compounds"/>
    <property type="evidence" value="ECO:0007669"/>
    <property type="project" value="InterPro"/>
</dbReference>
<dbReference type="GO" id="GO:0009254">
    <property type="term" value="P:peptidoglycan turnover"/>
    <property type="evidence" value="ECO:0007669"/>
    <property type="project" value="InterPro"/>
</dbReference>
<comment type="caution">
    <text evidence="5">The sequence shown here is derived from an EMBL/GenBank/DDBJ whole genome shotgun (WGS) entry which is preliminary data.</text>
</comment>
<dbReference type="Proteomes" id="UP000435177">
    <property type="component" value="Unassembled WGS sequence"/>
</dbReference>
<evidence type="ECO:0000313" key="6">
    <source>
        <dbReference type="Proteomes" id="UP000215596"/>
    </source>
</evidence>
<dbReference type="GO" id="GO:0019867">
    <property type="term" value="C:outer membrane"/>
    <property type="evidence" value="ECO:0007669"/>
    <property type="project" value="InterPro"/>
</dbReference>
<dbReference type="AlphaFoldDB" id="A0A268EP83"/>
<dbReference type="Pfam" id="PF06725">
    <property type="entry name" value="3D"/>
    <property type="match status" value="1"/>
</dbReference>
<accession>A0A268EP83</accession>
<sequence>MNKRKTWQGFFLCGLVIAWLLEPPVTANASHWQPVLSDSYSVSHSEQKSSAFIEGSSFMEMAHLYALNLVSIGKVNKHITLAEDEQQRDDHGVKATRKGGHPSMAVLAPRDDQVLHTVTVTATGYTAGYESTGKRPGHPQYGITYSGVKVKRDRNTLSTIAADPSVFPLGSILYIPGYGYGIVADIGSAIKGRKIDLYFATTEQVYEEWGKKDVEVQLIRKGSGKCTEAMLKKFGEAIETYRFLPSSVLEEAI</sequence>
<evidence type="ECO:0000313" key="4">
    <source>
        <dbReference type="EMBL" id="MUG66093.1"/>
    </source>
</evidence>
<dbReference type="SUPFAM" id="SSF50685">
    <property type="entry name" value="Barwin-like endoglucanases"/>
    <property type="match status" value="1"/>
</dbReference>
<dbReference type="OrthoDB" id="9798935at2"/>
<protein>
    <recommendedName>
        <fullName evidence="3">3D domain-containing protein</fullName>
    </recommendedName>
</protein>
<feature type="domain" description="3D" evidence="3">
    <location>
        <begin position="158"/>
        <end position="219"/>
    </location>
</feature>
<gene>
    <name evidence="5" type="ORF">CHH67_16745</name>
    <name evidence="4" type="ORF">GNP94_08715</name>
</gene>
<keyword evidence="1 2" id="KW-0732">Signal</keyword>
<organism evidence="5 6">
    <name type="scientific">Paenibacillus campinasensis</name>
    <dbReference type="NCBI Taxonomy" id="66347"/>
    <lineage>
        <taxon>Bacteria</taxon>
        <taxon>Bacillati</taxon>
        <taxon>Bacillota</taxon>
        <taxon>Bacilli</taxon>
        <taxon>Bacillales</taxon>
        <taxon>Paenibacillaceae</taxon>
        <taxon>Paenibacillus</taxon>
    </lineage>
</organism>
<dbReference type="Gene3D" id="2.40.40.10">
    <property type="entry name" value="RlpA-like domain"/>
    <property type="match status" value="1"/>
</dbReference>
<evidence type="ECO:0000259" key="3">
    <source>
        <dbReference type="Pfam" id="PF06725"/>
    </source>
</evidence>
<dbReference type="InterPro" id="IPR036908">
    <property type="entry name" value="RlpA-like_sf"/>
</dbReference>
<dbReference type="InterPro" id="IPR051933">
    <property type="entry name" value="Resuscitation_pf_RpfB"/>
</dbReference>
<dbReference type="EMBL" id="NPBY01000049">
    <property type="protein sequence ID" value="PAD74929.1"/>
    <property type="molecule type" value="Genomic_DNA"/>
</dbReference>
<dbReference type="PANTHER" id="PTHR39160">
    <property type="entry name" value="CELL WALL-BINDING PROTEIN YOCH"/>
    <property type="match status" value="1"/>
</dbReference>
<feature type="signal peptide" evidence="2">
    <location>
        <begin position="1"/>
        <end position="29"/>
    </location>
</feature>
<dbReference type="EMBL" id="WOAA01000005">
    <property type="protein sequence ID" value="MUG66093.1"/>
    <property type="molecule type" value="Genomic_DNA"/>
</dbReference>
<proteinExistence type="predicted"/>
<name>A0A268EP83_9BACL</name>
<evidence type="ECO:0000256" key="1">
    <source>
        <dbReference type="ARBA" id="ARBA00022729"/>
    </source>
</evidence>
<reference evidence="5 6" key="1">
    <citation type="submission" date="2017-07" db="EMBL/GenBank/DDBJ databases">
        <title>Isolation and whole genome analysis of endospore-forming bacteria from heroin.</title>
        <authorList>
            <person name="Kalinowski J."/>
            <person name="Ahrens B."/>
            <person name="Al-Dilaimi A."/>
            <person name="Winkler A."/>
            <person name="Wibberg D."/>
            <person name="Schleenbecker U."/>
            <person name="Ruckert C."/>
            <person name="Wolfel R."/>
            <person name="Grass G."/>
        </authorList>
    </citation>
    <scope>NUCLEOTIDE SEQUENCE [LARGE SCALE GENOMIC DNA]</scope>
    <source>
        <strain evidence="5 6">7537-G1</strain>
    </source>
</reference>
<dbReference type="PANTHER" id="PTHR39160:SF4">
    <property type="entry name" value="RESUSCITATION-PROMOTING FACTOR RPFB"/>
    <property type="match status" value="1"/>
</dbReference>
<dbReference type="CDD" id="cd22786">
    <property type="entry name" value="DPBB_YuiC-like"/>
    <property type="match status" value="1"/>
</dbReference>
<dbReference type="InterPro" id="IPR010611">
    <property type="entry name" value="3D_dom"/>
</dbReference>
<feature type="chain" id="PRO_5032882059" description="3D domain-containing protein" evidence="2">
    <location>
        <begin position="30"/>
        <end position="253"/>
    </location>
</feature>
<reference evidence="4 7" key="2">
    <citation type="submission" date="2019-11" db="EMBL/GenBank/DDBJ databases">
        <title>Draft genome sequences of five Paenibacillus species of dairy origin.</title>
        <authorList>
            <person name="Olajide A.M."/>
            <person name="Chen S."/>
            <person name="Lapointe G."/>
        </authorList>
    </citation>
    <scope>NUCLEOTIDE SEQUENCE [LARGE SCALE GENOMIC DNA]</scope>
    <source>
        <strain evidence="4 7">3CS1</strain>
    </source>
</reference>
<evidence type="ECO:0000256" key="2">
    <source>
        <dbReference type="SAM" id="SignalP"/>
    </source>
</evidence>
<keyword evidence="7" id="KW-1185">Reference proteome</keyword>
<evidence type="ECO:0000313" key="5">
    <source>
        <dbReference type="EMBL" id="PAD74929.1"/>
    </source>
</evidence>